<dbReference type="PANTHER" id="PTHR44757">
    <property type="entry name" value="DIGUANYLATE CYCLASE DGCP"/>
    <property type="match status" value="1"/>
</dbReference>
<evidence type="ECO:0000313" key="5">
    <source>
        <dbReference type="EMBL" id="MBD2612052.1"/>
    </source>
</evidence>
<dbReference type="SMART" id="SM00091">
    <property type="entry name" value="PAS"/>
    <property type="match status" value="4"/>
</dbReference>
<dbReference type="InterPro" id="IPR003018">
    <property type="entry name" value="GAF"/>
</dbReference>
<keyword evidence="6" id="KW-1185">Reference proteome</keyword>
<dbReference type="InterPro" id="IPR035965">
    <property type="entry name" value="PAS-like_dom_sf"/>
</dbReference>
<evidence type="ECO:0000259" key="1">
    <source>
        <dbReference type="PROSITE" id="PS50046"/>
    </source>
</evidence>
<organism evidence="5 6">
    <name type="scientific">Nostoc punctiforme FACHB-252</name>
    <dbReference type="NCBI Taxonomy" id="1357509"/>
    <lineage>
        <taxon>Bacteria</taxon>
        <taxon>Bacillati</taxon>
        <taxon>Cyanobacteriota</taxon>
        <taxon>Cyanophyceae</taxon>
        <taxon>Nostocales</taxon>
        <taxon>Nostocaceae</taxon>
        <taxon>Nostoc</taxon>
    </lineage>
</organism>
<gene>
    <name evidence="5" type="ORF">H6G94_12315</name>
</gene>
<feature type="domain" description="PAC" evidence="3">
    <location>
        <begin position="91"/>
        <end position="143"/>
    </location>
</feature>
<dbReference type="Gene3D" id="3.30.70.270">
    <property type="match status" value="1"/>
</dbReference>
<dbReference type="PANTHER" id="PTHR44757:SF2">
    <property type="entry name" value="BIOFILM ARCHITECTURE MAINTENANCE PROTEIN MBAA"/>
    <property type="match status" value="1"/>
</dbReference>
<dbReference type="SUPFAM" id="SSF55785">
    <property type="entry name" value="PYP-like sensor domain (PAS domain)"/>
    <property type="match status" value="4"/>
</dbReference>
<dbReference type="PROSITE" id="PS50112">
    <property type="entry name" value="PAS"/>
    <property type="match status" value="4"/>
</dbReference>
<dbReference type="Pfam" id="PF00989">
    <property type="entry name" value="PAS"/>
    <property type="match status" value="1"/>
</dbReference>
<name>A0ABR8H9H1_NOSPU</name>
<dbReference type="InterPro" id="IPR043128">
    <property type="entry name" value="Rev_trsase/Diguanyl_cyclase"/>
</dbReference>
<dbReference type="InterPro" id="IPR029787">
    <property type="entry name" value="Nucleotide_cyclase"/>
</dbReference>
<dbReference type="InterPro" id="IPR000160">
    <property type="entry name" value="GGDEF_dom"/>
</dbReference>
<evidence type="ECO:0000259" key="4">
    <source>
        <dbReference type="PROSITE" id="PS50887"/>
    </source>
</evidence>
<dbReference type="PROSITE" id="PS50113">
    <property type="entry name" value="PAC"/>
    <property type="match status" value="4"/>
</dbReference>
<feature type="domain" description="PAS" evidence="2">
    <location>
        <begin position="144"/>
        <end position="214"/>
    </location>
</feature>
<protein>
    <submittedName>
        <fullName evidence="5">PAS domain S-box protein</fullName>
    </submittedName>
</protein>
<feature type="domain" description="PAC" evidence="3">
    <location>
        <begin position="210"/>
        <end position="268"/>
    </location>
</feature>
<dbReference type="InterPro" id="IPR016132">
    <property type="entry name" value="Phyto_chromo_attachment"/>
</dbReference>
<evidence type="ECO:0000313" key="6">
    <source>
        <dbReference type="Proteomes" id="UP000606396"/>
    </source>
</evidence>
<dbReference type="InterPro" id="IPR013767">
    <property type="entry name" value="PAS_fold"/>
</dbReference>
<proteinExistence type="predicted"/>
<reference evidence="5 6" key="1">
    <citation type="journal article" date="2020" name="ISME J.">
        <title>Comparative genomics reveals insights into cyanobacterial evolution and habitat adaptation.</title>
        <authorList>
            <person name="Chen M.Y."/>
            <person name="Teng W.K."/>
            <person name="Zhao L."/>
            <person name="Hu C.X."/>
            <person name="Zhou Y.K."/>
            <person name="Han B.P."/>
            <person name="Song L.R."/>
            <person name="Shu W.S."/>
        </authorList>
    </citation>
    <scope>NUCLEOTIDE SEQUENCE [LARGE SCALE GENOMIC DNA]</scope>
    <source>
        <strain evidence="5 6">FACHB-252</strain>
    </source>
</reference>
<feature type="domain" description="PAC" evidence="3">
    <location>
        <begin position="484"/>
        <end position="537"/>
    </location>
</feature>
<dbReference type="SMART" id="SM00086">
    <property type="entry name" value="PAC"/>
    <property type="match status" value="4"/>
</dbReference>
<dbReference type="InterPro" id="IPR000014">
    <property type="entry name" value="PAS"/>
</dbReference>
<evidence type="ECO:0000259" key="2">
    <source>
        <dbReference type="PROSITE" id="PS50112"/>
    </source>
</evidence>
<dbReference type="Pfam" id="PF08447">
    <property type="entry name" value="PAS_3"/>
    <property type="match status" value="2"/>
</dbReference>
<feature type="domain" description="GGDEF" evidence="4">
    <location>
        <begin position="747"/>
        <end position="884"/>
    </location>
</feature>
<dbReference type="CDD" id="cd01949">
    <property type="entry name" value="GGDEF"/>
    <property type="match status" value="1"/>
</dbReference>
<dbReference type="SMART" id="SM00267">
    <property type="entry name" value="GGDEF"/>
    <property type="match status" value="1"/>
</dbReference>
<dbReference type="InterPro" id="IPR029016">
    <property type="entry name" value="GAF-like_dom_sf"/>
</dbReference>
<comment type="caution">
    <text evidence="5">The sequence shown here is derived from an EMBL/GenBank/DDBJ whole genome shotgun (WGS) entry which is preliminary data.</text>
</comment>
<dbReference type="InterPro" id="IPR001610">
    <property type="entry name" value="PAC"/>
</dbReference>
<feature type="domain" description="Phytochrome chromophore attachment site" evidence="1">
    <location>
        <begin position="557"/>
        <end position="692"/>
    </location>
</feature>
<dbReference type="PROSITE" id="PS50887">
    <property type="entry name" value="GGDEF"/>
    <property type="match status" value="1"/>
</dbReference>
<feature type="domain" description="PAS" evidence="2">
    <location>
        <begin position="13"/>
        <end position="88"/>
    </location>
</feature>
<feature type="domain" description="PAS" evidence="2">
    <location>
        <begin position="269"/>
        <end position="343"/>
    </location>
</feature>
<dbReference type="InterPro" id="IPR013655">
    <property type="entry name" value="PAS_fold_3"/>
</dbReference>
<dbReference type="EMBL" id="JACJTC010000008">
    <property type="protein sequence ID" value="MBD2612052.1"/>
    <property type="molecule type" value="Genomic_DNA"/>
</dbReference>
<dbReference type="NCBIfam" id="TIGR00254">
    <property type="entry name" value="GGDEF"/>
    <property type="match status" value="1"/>
</dbReference>
<dbReference type="SMART" id="SM00065">
    <property type="entry name" value="GAF"/>
    <property type="match status" value="1"/>
</dbReference>
<dbReference type="InterPro" id="IPR052155">
    <property type="entry name" value="Biofilm_reg_signaling"/>
</dbReference>
<dbReference type="PROSITE" id="PS50046">
    <property type="entry name" value="PHYTOCHROME_2"/>
    <property type="match status" value="1"/>
</dbReference>
<dbReference type="Proteomes" id="UP000606396">
    <property type="component" value="Unassembled WGS sequence"/>
</dbReference>
<evidence type="ECO:0000259" key="3">
    <source>
        <dbReference type="PROSITE" id="PS50113"/>
    </source>
</evidence>
<dbReference type="InterPro" id="IPR000700">
    <property type="entry name" value="PAS-assoc_C"/>
</dbReference>
<dbReference type="SUPFAM" id="SSF55781">
    <property type="entry name" value="GAF domain-like"/>
    <property type="match status" value="1"/>
</dbReference>
<feature type="domain" description="PAC" evidence="3">
    <location>
        <begin position="345"/>
        <end position="397"/>
    </location>
</feature>
<dbReference type="Gene3D" id="3.30.450.40">
    <property type="match status" value="1"/>
</dbReference>
<sequence>MSHNQADEKVSEAEQKYRTLVEQIPGVVYISPLNTTAKVAYISPQLQQLLGVAPEDWNPSFFNSWLDYTHPEDRHRLWQAVNSTISTGEPLCIEYRMIRHDGSMIWVRNQANLILCVDGQTQVLQGLVFDISERKQVEAALKQSEARYRAILEDQTELIARGLPDGTVTFVNEAFCRYFGIKRETIIGQHYEPIVFKQDKEYVFDLVNSITLENPVVTFENRVMACKEVRWAQWNVRGIFDEENHLVELQSVGRDITERKRAEQALSQNEQKFRAIFNQTIEFMGLLQTNGIVLEVNQTALDFAGITREEVVGQLFWEAKWWTISPDTQTQLKSAIANATNGEFIRYEVDIWGRDERVITLDFSLRPIVDETGRVSAIVSEGRDISEWQAALRERHKAEEALRSSQDFLQKVANTVPHILYLFDLLQGTSIYLNQQSLKILGYSPEEFCQADPQWFVNCFHPDDQHLCYDITSRFTNLKDNEVMSTEYRFRHKNGQWLWLNTREVVFARDANGTPTQILGSVEDISTRKQAEEVLRQQARGERLITEVTQQIRRSLNLEDVLNTTVNSIRECLRSDCVAIYQLATDGSGYFVAESVVDGCPQQLRNTILPFCIQEDFSHYYQGLPKILNNIQQSDFSADVFQLLQLYQVKAAMVVPILNGQHLWGLLITYQFATPRNWQAFEVNLLQQLASQVAIAIHQSVLYQQLQAANEELQRLATLDGLTQIANRRRFDEYLETEWHRLQREKVPLSLILLDVDFFKPYNDTYGHLAGDNCLQKVASALLDIIKRPADLVARYGGEEFAVILPNTEIQGAIHLAQAIRQAVRNLEIPHAKSGVCNYVTVSLGVVSTVPNSEMSPQDLINAADKALYIAKQEGRDRVRAVCCSPL</sequence>
<dbReference type="CDD" id="cd00130">
    <property type="entry name" value="PAS"/>
    <property type="match status" value="4"/>
</dbReference>
<dbReference type="NCBIfam" id="TIGR00229">
    <property type="entry name" value="sensory_box"/>
    <property type="match status" value="4"/>
</dbReference>
<accession>A0ABR8H9H1</accession>
<dbReference type="SUPFAM" id="SSF55073">
    <property type="entry name" value="Nucleotide cyclase"/>
    <property type="match status" value="1"/>
</dbReference>
<dbReference type="Pfam" id="PF01590">
    <property type="entry name" value="GAF"/>
    <property type="match status" value="1"/>
</dbReference>
<dbReference type="Pfam" id="PF13426">
    <property type="entry name" value="PAS_9"/>
    <property type="match status" value="1"/>
</dbReference>
<feature type="domain" description="PAS" evidence="2">
    <location>
        <begin position="405"/>
        <end position="465"/>
    </location>
</feature>
<dbReference type="Gene3D" id="3.30.450.20">
    <property type="entry name" value="PAS domain"/>
    <property type="match status" value="4"/>
</dbReference>
<dbReference type="Pfam" id="PF00990">
    <property type="entry name" value="GGDEF"/>
    <property type="match status" value="1"/>
</dbReference>
<dbReference type="RefSeq" id="WP_190949667.1">
    <property type="nucleotide sequence ID" value="NZ_JACJTC010000008.1"/>
</dbReference>